<dbReference type="RefSeq" id="WP_375734878.1">
    <property type="nucleotide sequence ID" value="NZ_JBCGDC010000046.1"/>
</dbReference>
<keyword evidence="4 6" id="KW-0472">Membrane</keyword>
<feature type="region of interest" description="Disordered" evidence="5">
    <location>
        <begin position="1"/>
        <end position="22"/>
    </location>
</feature>
<dbReference type="PANTHER" id="PTHR47704">
    <property type="entry name" value="POTASSIUM TRANSPORTER KIMA"/>
    <property type="match status" value="1"/>
</dbReference>
<feature type="transmembrane region" description="Helical" evidence="6">
    <location>
        <begin position="451"/>
        <end position="471"/>
    </location>
</feature>
<evidence type="ECO:0000256" key="6">
    <source>
        <dbReference type="SAM" id="Phobius"/>
    </source>
</evidence>
<evidence type="ECO:0000256" key="4">
    <source>
        <dbReference type="ARBA" id="ARBA00023136"/>
    </source>
</evidence>
<proteinExistence type="predicted"/>
<feature type="transmembrane region" description="Helical" evidence="6">
    <location>
        <begin position="134"/>
        <end position="152"/>
    </location>
</feature>
<feature type="compositionally biased region" description="Low complexity" evidence="5">
    <location>
        <begin position="94"/>
        <end position="104"/>
    </location>
</feature>
<feature type="transmembrane region" description="Helical" evidence="6">
    <location>
        <begin position="317"/>
        <end position="340"/>
    </location>
</feature>
<reference evidence="7 8" key="1">
    <citation type="submission" date="2024-04" db="EMBL/GenBank/DDBJ databases">
        <title>Polymorphospora sp. isolated from Baiyangdian Lake in Xiong'an New Area.</title>
        <authorList>
            <person name="Zhang X."/>
            <person name="Liu J."/>
        </authorList>
    </citation>
    <scope>NUCLEOTIDE SEQUENCE [LARGE SCALE GENOMIC DNA]</scope>
    <source>
        <strain evidence="7 8">2-325</strain>
    </source>
</reference>
<feature type="transmembrane region" description="Helical" evidence="6">
    <location>
        <begin position="513"/>
        <end position="532"/>
    </location>
</feature>
<protein>
    <submittedName>
        <fullName evidence="7">APC family permease</fullName>
    </submittedName>
</protein>
<evidence type="ECO:0000256" key="2">
    <source>
        <dbReference type="ARBA" id="ARBA00022692"/>
    </source>
</evidence>
<dbReference type="InterPro" id="IPR053153">
    <property type="entry name" value="APC_K+_Transporter"/>
</dbReference>
<feature type="transmembrane region" description="Helical" evidence="6">
    <location>
        <begin position="538"/>
        <end position="556"/>
    </location>
</feature>
<feature type="transmembrane region" description="Helical" evidence="6">
    <location>
        <begin position="215"/>
        <end position="237"/>
    </location>
</feature>
<feature type="transmembrane region" description="Helical" evidence="6">
    <location>
        <begin position="276"/>
        <end position="297"/>
    </location>
</feature>
<evidence type="ECO:0000256" key="3">
    <source>
        <dbReference type="ARBA" id="ARBA00022989"/>
    </source>
</evidence>
<evidence type="ECO:0000256" key="1">
    <source>
        <dbReference type="ARBA" id="ARBA00004141"/>
    </source>
</evidence>
<keyword evidence="3 6" id="KW-1133">Transmembrane helix</keyword>
<feature type="transmembrane region" description="Helical" evidence="6">
    <location>
        <begin position="243"/>
        <end position="264"/>
    </location>
</feature>
<feature type="region of interest" description="Disordered" evidence="5">
    <location>
        <begin position="39"/>
        <end position="67"/>
    </location>
</feature>
<gene>
    <name evidence="7" type="ORF">AAFH96_17405</name>
</gene>
<dbReference type="Proteomes" id="UP001582793">
    <property type="component" value="Unassembled WGS sequence"/>
</dbReference>
<organism evidence="7 8">
    <name type="scientific">Polymorphospora lycopeni</name>
    <dbReference type="NCBI Taxonomy" id="3140240"/>
    <lineage>
        <taxon>Bacteria</taxon>
        <taxon>Bacillati</taxon>
        <taxon>Actinomycetota</taxon>
        <taxon>Actinomycetes</taxon>
        <taxon>Micromonosporales</taxon>
        <taxon>Micromonosporaceae</taxon>
        <taxon>Polymorphospora</taxon>
    </lineage>
</organism>
<feature type="region of interest" description="Disordered" evidence="5">
    <location>
        <begin position="567"/>
        <end position="606"/>
    </location>
</feature>
<keyword evidence="2 6" id="KW-0812">Transmembrane</keyword>
<feature type="transmembrane region" description="Helical" evidence="6">
    <location>
        <begin position="477"/>
        <end position="501"/>
    </location>
</feature>
<accession>A0ABV5CS80</accession>
<dbReference type="InterPro" id="IPR002293">
    <property type="entry name" value="AA/rel_permease1"/>
</dbReference>
<dbReference type="EMBL" id="JBCGDC010000046">
    <property type="protein sequence ID" value="MFB6394868.1"/>
    <property type="molecule type" value="Genomic_DNA"/>
</dbReference>
<feature type="region of interest" description="Disordered" evidence="5">
    <location>
        <begin position="85"/>
        <end position="104"/>
    </location>
</feature>
<comment type="caution">
    <text evidence="7">The sequence shown here is derived from an EMBL/GenBank/DDBJ whole genome shotgun (WGS) entry which is preliminary data.</text>
</comment>
<dbReference type="Gene3D" id="1.20.1740.10">
    <property type="entry name" value="Amino acid/polyamine transporter I"/>
    <property type="match status" value="1"/>
</dbReference>
<dbReference type="Pfam" id="PF13520">
    <property type="entry name" value="AA_permease_2"/>
    <property type="match status" value="1"/>
</dbReference>
<feature type="compositionally biased region" description="Basic and acidic residues" evidence="5">
    <location>
        <begin position="583"/>
        <end position="595"/>
    </location>
</feature>
<evidence type="ECO:0000313" key="7">
    <source>
        <dbReference type="EMBL" id="MFB6394868.1"/>
    </source>
</evidence>
<evidence type="ECO:0000256" key="5">
    <source>
        <dbReference type="SAM" id="MobiDB-lite"/>
    </source>
</evidence>
<dbReference type="PANTHER" id="PTHR47704:SF1">
    <property type="entry name" value="POTASSIUM TRANSPORTER KIMA"/>
    <property type="match status" value="1"/>
</dbReference>
<feature type="transmembrane region" description="Helical" evidence="6">
    <location>
        <begin position="361"/>
        <end position="383"/>
    </location>
</feature>
<keyword evidence="8" id="KW-1185">Reference proteome</keyword>
<feature type="transmembrane region" description="Helical" evidence="6">
    <location>
        <begin position="403"/>
        <end position="424"/>
    </location>
</feature>
<name>A0ABV5CS80_9ACTN</name>
<sequence length="744" mass="78816">MGSDGRDGNAPAASPLNPDAEFPALTDNERAALHRIGEQWTATVPGRAGRDAPMPVDPALGLAPDTRPSRLARLAPIRLFRAAPDHPGRDELVTTTPAPAPDSAAGRALVRLRRLVLGPPLASTALVRERMRKLVALPVLSSDLLSSVAYGPEAMLTVLALAGTAALGLSLPLAAALIGLMIVVGVSYRQTIPAYAHGAGSYLVASDNLGHRAGLTAGVGLMTDYILTVSVSVAAGVHTVTSAVPALAPFTVPLGLLFIGVLVAGNLRGIRAAGNLFAAPTYIFVLAIGALVAFGLADAAGRGFTPVPPPPVAAAEGLGLLLVLRAFSSGATSMTGIEAISNAVPIFRPVEWRNARTTLTWMIFMLVGLFAGLIVLFHLNGLVPRADETLLSQLARTTFPTGPWYLLVQAATALILMFAANTAFNDLPRLLFFVARDGYAPRRFLHMDDRLAFGNGILLLAGTSALIFVAFRGHTESLIPLYAVGVFLAFTLSQVGMVVHWRRHRGRHWTRKLALNAAGAVACALVLVTAAVTKFTEGAWVVVVAIPLLVLGALRIRAHYDAVRAALTPRPPGPGSSPDGDTAADRTESTDRAAATDRAAGPEAEEVPRQVRHLVVVPVLRLDLAALRALAYAASLGQPCLAVHISPDDGEADRFRAEWQAWGDHLRLEVVVSPYRAVIATLVGYLEALRALRPDVALTVVVPEIVVRRRWHRLLHGGTPRRLRRALRGRPGLVITSVPIHVTR</sequence>
<comment type="subcellular location">
    <subcellularLocation>
        <location evidence="1">Membrane</location>
        <topology evidence="1">Multi-pass membrane protein</topology>
    </subcellularLocation>
</comment>
<evidence type="ECO:0000313" key="8">
    <source>
        <dbReference type="Proteomes" id="UP001582793"/>
    </source>
</evidence>
<feature type="transmembrane region" description="Helical" evidence="6">
    <location>
        <begin position="158"/>
        <end position="184"/>
    </location>
</feature>